<evidence type="ECO:0000313" key="9">
    <source>
        <dbReference type="EMBL" id="MCJ8501243.1"/>
    </source>
</evidence>
<accession>A0AA41R4D5</accession>
<feature type="active site" evidence="5 6">
    <location>
        <position position="230"/>
    </location>
</feature>
<dbReference type="CDD" id="cd07133">
    <property type="entry name" value="ALDH_CALDH_CalB"/>
    <property type="match status" value="1"/>
</dbReference>
<sequence>MQNIVPDEGDAPQGTAASKPTELDRIFAAQQAAFANNPMPGAARRIAHLKRLKHVLLRNQERIIAAIDGDFGCRSRDETLLAEMLPSVEGIHFATKRVKKWMRPARRRVGLLFQPAKARVIYQPKGVVGVIVPWNYPLYLGIGPLVGALAAGNRVMIKMSRNTPQTGRLLQAMIQEAFAEDHVAVMTGEEGSGAAFARKPWDHLIFTGSTHVGRQVMAAAAANLTPVTLELGGKSPAIIGPRAPMAHAAERIAFGKLLNAGQTCVAPDYVLCPRGRMEDFEAAFRESVAAMYPALADNPQYTSIINAKEHDRLGALCADAEAKGARLVTVNPSRELFDGGRKRPVCLALNVSDAMELMQEEIFGPLLPVVPYDDLPDAVAYVNRGPRPLALYFFDEHRANIDYVLTRTHSGGVLVNDTLMHVAQDDLPFGGIGASGMGEYHGREGFLTFSKAKGVMIRPWFNSARFVNPPYGRWIHKLVYKLFLR</sequence>
<name>A0AA41R4D5_9BACT</name>
<dbReference type="Proteomes" id="UP001165427">
    <property type="component" value="Unassembled WGS sequence"/>
</dbReference>
<dbReference type="InterPro" id="IPR016161">
    <property type="entry name" value="Ald_DH/histidinol_DH"/>
</dbReference>
<dbReference type="PROSITE" id="PS00070">
    <property type="entry name" value="ALDEHYDE_DEHYDR_CYS"/>
    <property type="match status" value="1"/>
</dbReference>
<evidence type="ECO:0000256" key="1">
    <source>
        <dbReference type="ARBA" id="ARBA00009986"/>
    </source>
</evidence>
<dbReference type="InterPro" id="IPR012394">
    <property type="entry name" value="Aldehyde_DH_NAD(P)"/>
</dbReference>
<evidence type="ECO:0000313" key="10">
    <source>
        <dbReference type="Proteomes" id="UP001165427"/>
    </source>
</evidence>
<dbReference type="RefSeq" id="WP_246908055.1">
    <property type="nucleotide sequence ID" value="NZ_JALJRB010000011.1"/>
</dbReference>
<dbReference type="SUPFAM" id="SSF53720">
    <property type="entry name" value="ALDH-like"/>
    <property type="match status" value="1"/>
</dbReference>
<dbReference type="GO" id="GO:0005737">
    <property type="term" value="C:cytoplasm"/>
    <property type="evidence" value="ECO:0007669"/>
    <property type="project" value="TreeGrafter"/>
</dbReference>
<dbReference type="AlphaFoldDB" id="A0AA41R4D5"/>
<dbReference type="PIRSF" id="PIRSF036492">
    <property type="entry name" value="ALDH"/>
    <property type="match status" value="1"/>
</dbReference>
<evidence type="ECO:0000256" key="3">
    <source>
        <dbReference type="ARBA" id="ARBA00023027"/>
    </source>
</evidence>
<evidence type="ECO:0000256" key="2">
    <source>
        <dbReference type="ARBA" id="ARBA00023002"/>
    </source>
</evidence>
<comment type="similarity">
    <text evidence="1 4 7">Belongs to the aldehyde dehydrogenase family.</text>
</comment>
<dbReference type="InterPro" id="IPR016163">
    <property type="entry name" value="Ald_DH_C"/>
</dbReference>
<dbReference type="Gene3D" id="3.40.309.10">
    <property type="entry name" value="Aldehyde Dehydrogenase, Chain A, domain 2"/>
    <property type="match status" value="1"/>
</dbReference>
<evidence type="ECO:0000256" key="6">
    <source>
        <dbReference type="PROSITE-ProRule" id="PRU10007"/>
    </source>
</evidence>
<dbReference type="InterPro" id="IPR016160">
    <property type="entry name" value="Ald_DH_CS_CYS"/>
</dbReference>
<dbReference type="GO" id="GO:0004029">
    <property type="term" value="F:aldehyde dehydrogenase (NAD+) activity"/>
    <property type="evidence" value="ECO:0007669"/>
    <property type="project" value="TreeGrafter"/>
</dbReference>
<dbReference type="InterPro" id="IPR015590">
    <property type="entry name" value="Aldehyde_DH_dom"/>
</dbReference>
<feature type="domain" description="Aldehyde dehydrogenase" evidence="8">
    <location>
        <begin position="4"/>
        <end position="454"/>
    </location>
</feature>
<comment type="caution">
    <text evidence="9">The sequence shown here is derived from an EMBL/GenBank/DDBJ whole genome shotgun (WGS) entry which is preliminary data.</text>
</comment>
<keyword evidence="2 4" id="KW-0560">Oxidoreductase</keyword>
<dbReference type="InterPro" id="IPR016162">
    <property type="entry name" value="Ald_DH_N"/>
</dbReference>
<gene>
    <name evidence="9" type="ORF">MRX98_11720</name>
</gene>
<evidence type="ECO:0000259" key="8">
    <source>
        <dbReference type="Pfam" id="PF00171"/>
    </source>
</evidence>
<dbReference type="PANTHER" id="PTHR43570">
    <property type="entry name" value="ALDEHYDE DEHYDROGENASE"/>
    <property type="match status" value="1"/>
</dbReference>
<reference evidence="9" key="1">
    <citation type="submission" date="2022-04" db="EMBL/GenBank/DDBJ databases">
        <title>Desulfatitalea alkaliphila sp. nov., a novel anaerobic sulfate-reducing bacterium isolated from terrestrial mud volcano, Taman Peninsula, Russia.</title>
        <authorList>
            <person name="Khomyakova M.A."/>
            <person name="Merkel A.Y."/>
            <person name="Slobodkin A.I."/>
        </authorList>
    </citation>
    <scope>NUCLEOTIDE SEQUENCE</scope>
    <source>
        <strain evidence="9">M08but</strain>
    </source>
</reference>
<dbReference type="PANTHER" id="PTHR43570:SF20">
    <property type="entry name" value="ALDEHYDE DEHYDROGENASE ALDX-RELATED"/>
    <property type="match status" value="1"/>
</dbReference>
<feature type="active site" evidence="5">
    <location>
        <position position="264"/>
    </location>
</feature>
<protein>
    <recommendedName>
        <fullName evidence="4">Aldehyde dehydrogenase</fullName>
    </recommendedName>
</protein>
<evidence type="ECO:0000256" key="4">
    <source>
        <dbReference type="PIRNR" id="PIRNR036492"/>
    </source>
</evidence>
<evidence type="ECO:0000256" key="5">
    <source>
        <dbReference type="PIRSR" id="PIRSR036492-1"/>
    </source>
</evidence>
<dbReference type="InterPro" id="IPR029510">
    <property type="entry name" value="Ald_DH_CS_GLU"/>
</dbReference>
<dbReference type="Gene3D" id="3.40.605.10">
    <property type="entry name" value="Aldehyde Dehydrogenase, Chain A, domain 1"/>
    <property type="match status" value="1"/>
</dbReference>
<dbReference type="EMBL" id="JALJRB010000011">
    <property type="protein sequence ID" value="MCJ8501243.1"/>
    <property type="molecule type" value="Genomic_DNA"/>
</dbReference>
<organism evidence="9 10">
    <name type="scientific">Desulfatitalea alkaliphila</name>
    <dbReference type="NCBI Taxonomy" id="2929485"/>
    <lineage>
        <taxon>Bacteria</taxon>
        <taxon>Pseudomonadati</taxon>
        <taxon>Thermodesulfobacteriota</taxon>
        <taxon>Desulfobacteria</taxon>
        <taxon>Desulfobacterales</taxon>
        <taxon>Desulfosarcinaceae</taxon>
        <taxon>Desulfatitalea</taxon>
    </lineage>
</organism>
<dbReference type="PROSITE" id="PS00687">
    <property type="entry name" value="ALDEHYDE_DEHYDR_GLU"/>
    <property type="match status" value="1"/>
</dbReference>
<keyword evidence="10" id="KW-1185">Reference proteome</keyword>
<evidence type="ECO:0000256" key="7">
    <source>
        <dbReference type="RuleBase" id="RU003345"/>
    </source>
</evidence>
<dbReference type="GO" id="GO:0006081">
    <property type="term" value="P:aldehyde metabolic process"/>
    <property type="evidence" value="ECO:0007669"/>
    <property type="project" value="InterPro"/>
</dbReference>
<keyword evidence="3" id="KW-0520">NAD</keyword>
<dbReference type="Pfam" id="PF00171">
    <property type="entry name" value="Aldedh"/>
    <property type="match status" value="1"/>
</dbReference>
<proteinExistence type="inferred from homology"/>